<dbReference type="EMBL" id="VICF01000155">
    <property type="protein sequence ID" value="TQC58731.1"/>
    <property type="molecule type" value="Genomic_DNA"/>
</dbReference>
<accession>A0ABY2ZQK5</accession>
<evidence type="ECO:0000313" key="2">
    <source>
        <dbReference type="EMBL" id="TQC58731.1"/>
    </source>
</evidence>
<feature type="domain" description="RsdA/BaiN/AoA(So)-like Rossmann fold-like" evidence="1">
    <location>
        <begin position="2"/>
        <end position="55"/>
    </location>
</feature>
<dbReference type="Pfam" id="PF03486">
    <property type="entry name" value="HI0933_like"/>
    <property type="match status" value="1"/>
</dbReference>
<proteinExistence type="predicted"/>
<keyword evidence="3" id="KW-1185">Reference proteome</keyword>
<name>A0ABY2ZQK5_9GAMM</name>
<feature type="non-terminal residue" evidence="2">
    <location>
        <position position="1"/>
    </location>
</feature>
<dbReference type="InterPro" id="IPR004792">
    <property type="entry name" value="BaiN-like"/>
</dbReference>
<protein>
    <submittedName>
        <fullName evidence="2">Aminoacetone oxidase family FAD-binding enzyme</fullName>
    </submittedName>
</protein>
<evidence type="ECO:0000259" key="1">
    <source>
        <dbReference type="Pfam" id="PF03486"/>
    </source>
</evidence>
<dbReference type="PANTHER" id="PTHR42887:SF2">
    <property type="entry name" value="OS12G0638800 PROTEIN"/>
    <property type="match status" value="1"/>
</dbReference>
<reference evidence="2 3" key="1">
    <citation type="submission" date="2019-06" db="EMBL/GenBank/DDBJ databases">
        <title>Pantoea dispersa Assembly.</title>
        <authorList>
            <person name="Wang J."/>
        </authorList>
    </citation>
    <scope>NUCLEOTIDE SEQUENCE [LARGE SCALE GENOMIC DNA]</scope>
    <source>
        <strain evidence="3">bio</strain>
    </source>
</reference>
<sequence length="58" mass="6089">AEVTLGGVDTDQVSSSTMESRRVPGLYFVGEVLDVTGWLGGYNFQWAWASGHAAGLAA</sequence>
<dbReference type="InterPro" id="IPR057661">
    <property type="entry name" value="RsdA/BaiN/AoA(So)_Rossmann"/>
</dbReference>
<dbReference type="Gene3D" id="3.50.50.60">
    <property type="entry name" value="FAD/NAD(P)-binding domain"/>
    <property type="match status" value="1"/>
</dbReference>
<evidence type="ECO:0000313" key="3">
    <source>
        <dbReference type="Proteomes" id="UP000319715"/>
    </source>
</evidence>
<dbReference type="RefSeq" id="WP_181444823.1">
    <property type="nucleotide sequence ID" value="NZ_VICF01000155.1"/>
</dbReference>
<gene>
    <name evidence="2" type="ORF">FK492_24185</name>
</gene>
<organism evidence="2 3">
    <name type="scientific">Pantoea dispersa</name>
    <dbReference type="NCBI Taxonomy" id="59814"/>
    <lineage>
        <taxon>Bacteria</taxon>
        <taxon>Pseudomonadati</taxon>
        <taxon>Pseudomonadota</taxon>
        <taxon>Gammaproteobacteria</taxon>
        <taxon>Enterobacterales</taxon>
        <taxon>Erwiniaceae</taxon>
        <taxon>Pantoea</taxon>
    </lineage>
</organism>
<dbReference type="SUPFAM" id="SSF51905">
    <property type="entry name" value="FAD/NAD(P)-binding domain"/>
    <property type="match status" value="1"/>
</dbReference>
<dbReference type="InterPro" id="IPR036188">
    <property type="entry name" value="FAD/NAD-bd_sf"/>
</dbReference>
<dbReference type="PANTHER" id="PTHR42887">
    <property type="entry name" value="OS12G0638800 PROTEIN"/>
    <property type="match status" value="1"/>
</dbReference>
<comment type="caution">
    <text evidence="2">The sequence shown here is derived from an EMBL/GenBank/DDBJ whole genome shotgun (WGS) entry which is preliminary data.</text>
</comment>
<dbReference type="Proteomes" id="UP000319715">
    <property type="component" value="Unassembled WGS sequence"/>
</dbReference>